<dbReference type="EMBL" id="UINC01087527">
    <property type="protein sequence ID" value="SVC36966.1"/>
    <property type="molecule type" value="Genomic_DNA"/>
</dbReference>
<organism evidence="1">
    <name type="scientific">marine metagenome</name>
    <dbReference type="NCBI Taxonomy" id="408172"/>
    <lineage>
        <taxon>unclassified sequences</taxon>
        <taxon>metagenomes</taxon>
        <taxon>ecological metagenomes</taxon>
    </lineage>
</organism>
<accession>A0A382LK50</accession>
<name>A0A382LK50_9ZZZZ</name>
<protein>
    <submittedName>
        <fullName evidence="1">Uncharacterized protein</fullName>
    </submittedName>
</protein>
<proteinExistence type="predicted"/>
<sequence>VALTRLNSLSIPPNTIVAADIDDDSITTAKIANDQVTGAKLNPSLVAGDIIYADGTDTITRLAKGTAAQVLAINSGATAPEWADAGGGAYSAWIEKTADGYTALDGDQIICKKATAFTVTLPSGTTAGRSVTFHNAGAGTVTIGRNSQPINSTAADGELTTGNSTQLVYVDATIGWKEI</sequence>
<gene>
    <name evidence="1" type="ORF">METZ01_LOCUS289820</name>
</gene>
<dbReference type="AlphaFoldDB" id="A0A382LK50"/>
<feature type="non-terminal residue" evidence="1">
    <location>
        <position position="1"/>
    </location>
</feature>
<reference evidence="1" key="1">
    <citation type="submission" date="2018-05" db="EMBL/GenBank/DDBJ databases">
        <authorList>
            <person name="Lanie J.A."/>
            <person name="Ng W.-L."/>
            <person name="Kazmierczak K.M."/>
            <person name="Andrzejewski T.M."/>
            <person name="Davidsen T.M."/>
            <person name="Wayne K.J."/>
            <person name="Tettelin H."/>
            <person name="Glass J.I."/>
            <person name="Rusch D."/>
            <person name="Podicherti R."/>
            <person name="Tsui H.-C.T."/>
            <person name="Winkler M.E."/>
        </authorList>
    </citation>
    <scope>NUCLEOTIDE SEQUENCE</scope>
</reference>
<evidence type="ECO:0000313" key="1">
    <source>
        <dbReference type="EMBL" id="SVC36966.1"/>
    </source>
</evidence>